<evidence type="ECO:0000256" key="2">
    <source>
        <dbReference type="ARBA" id="ARBA00022679"/>
    </source>
</evidence>
<sequence length="431" mass="46592">MSGGRSLRVLMLGWEYPPRYVGGLGKASQGIACGLAACGIEVLFVLPGFGLSQHAANLQVTGVHEWLQRHTGAPGDNATRATGHPEWVRSSARLLPYRSIRSVELQPSDREGHDEAIYGSQLGCEVERFAGEVGRMAAHACADLVHAHDWMTFPAAIAAADRHCIPLFLHVHSTEYDRSGNGANEAIAAIERHAFDCATHIFAVSDYTRSILIERYAVPAPKISVVYNAPDEAAIATIPLPLAAPGVRRPWVVFLGRLTFQKGPDHFLRAAAIVARHNAEARFLMCGSGDMLETLRALAHELGMADRVEFRGFLDPPAVDKLLGQSSLLVMSSVSEPFGLVALEALRAGTPVIVSRQSGVREVLGHSLQVDFWDHDKLADQMLAVLRLPPLGMQLVEEGRRQLEQLSWEDSAQRIIESYADGGAVAGAAGA</sequence>
<dbReference type="CDD" id="cd03801">
    <property type="entry name" value="GT4_PimA-like"/>
    <property type="match status" value="1"/>
</dbReference>
<reference evidence="5 6" key="1">
    <citation type="submission" date="2020-10" db="EMBL/GenBank/DDBJ databases">
        <title>Phylogeny of dyella-like bacteria.</title>
        <authorList>
            <person name="Fu J."/>
        </authorList>
    </citation>
    <scope>NUCLEOTIDE SEQUENCE [LARGE SCALE GENOMIC DNA]</scope>
    <source>
        <strain evidence="5 6">JP1</strain>
    </source>
</reference>
<keyword evidence="1" id="KW-0328">Glycosyltransferase</keyword>
<dbReference type="PANTHER" id="PTHR12526">
    <property type="entry name" value="GLYCOSYLTRANSFERASE"/>
    <property type="match status" value="1"/>
</dbReference>
<dbReference type="Proteomes" id="UP001620461">
    <property type="component" value="Unassembled WGS sequence"/>
</dbReference>
<keyword evidence="6" id="KW-1185">Reference proteome</keyword>
<dbReference type="InterPro" id="IPR001296">
    <property type="entry name" value="Glyco_trans_1"/>
</dbReference>
<organism evidence="5 6">
    <name type="scientific">Dyella jejuensis</name>
    <dbReference type="NCBI Taxonomy" id="1432009"/>
    <lineage>
        <taxon>Bacteria</taxon>
        <taxon>Pseudomonadati</taxon>
        <taxon>Pseudomonadota</taxon>
        <taxon>Gammaproteobacteria</taxon>
        <taxon>Lysobacterales</taxon>
        <taxon>Rhodanobacteraceae</taxon>
        <taxon>Dyella</taxon>
    </lineage>
</organism>
<evidence type="ECO:0000313" key="6">
    <source>
        <dbReference type="Proteomes" id="UP001620461"/>
    </source>
</evidence>
<dbReference type="Pfam" id="PF13579">
    <property type="entry name" value="Glyco_trans_4_4"/>
    <property type="match status" value="1"/>
</dbReference>
<dbReference type="EMBL" id="JADIKJ010000024">
    <property type="protein sequence ID" value="MFK2902114.1"/>
    <property type="molecule type" value="Genomic_DNA"/>
</dbReference>
<dbReference type="InterPro" id="IPR028098">
    <property type="entry name" value="Glyco_trans_4-like_N"/>
</dbReference>
<evidence type="ECO:0000259" key="3">
    <source>
        <dbReference type="Pfam" id="PF00534"/>
    </source>
</evidence>
<dbReference type="SUPFAM" id="SSF53756">
    <property type="entry name" value="UDP-Glycosyltransferase/glycogen phosphorylase"/>
    <property type="match status" value="1"/>
</dbReference>
<feature type="domain" description="Glycosyltransferase subfamily 4-like N-terminal" evidence="4">
    <location>
        <begin position="22"/>
        <end position="228"/>
    </location>
</feature>
<evidence type="ECO:0000256" key="1">
    <source>
        <dbReference type="ARBA" id="ARBA00022676"/>
    </source>
</evidence>
<name>A0ABW8JMA2_9GAMM</name>
<gene>
    <name evidence="5" type="ORF">ISP15_17390</name>
</gene>
<dbReference type="Pfam" id="PF00534">
    <property type="entry name" value="Glycos_transf_1"/>
    <property type="match status" value="1"/>
</dbReference>
<protein>
    <submittedName>
        <fullName evidence="5">Glycosyltransferase family 4 protein</fullName>
    </submittedName>
</protein>
<evidence type="ECO:0000313" key="5">
    <source>
        <dbReference type="EMBL" id="MFK2902114.1"/>
    </source>
</evidence>
<dbReference type="Gene3D" id="3.40.50.2000">
    <property type="entry name" value="Glycogen Phosphorylase B"/>
    <property type="match status" value="2"/>
</dbReference>
<dbReference type="RefSeq" id="WP_404549145.1">
    <property type="nucleotide sequence ID" value="NZ_JADIKJ010000024.1"/>
</dbReference>
<proteinExistence type="predicted"/>
<keyword evidence="2" id="KW-0808">Transferase</keyword>
<feature type="domain" description="Glycosyl transferase family 1" evidence="3">
    <location>
        <begin position="249"/>
        <end position="401"/>
    </location>
</feature>
<evidence type="ECO:0000259" key="4">
    <source>
        <dbReference type="Pfam" id="PF13579"/>
    </source>
</evidence>
<accession>A0ABW8JMA2</accession>
<dbReference type="PANTHER" id="PTHR12526:SF510">
    <property type="entry name" value="D-INOSITOL 3-PHOSPHATE GLYCOSYLTRANSFERASE"/>
    <property type="match status" value="1"/>
</dbReference>
<comment type="caution">
    <text evidence="5">The sequence shown here is derived from an EMBL/GenBank/DDBJ whole genome shotgun (WGS) entry which is preliminary data.</text>
</comment>